<dbReference type="OrthoDB" id="23364at2157"/>
<evidence type="ECO:0000256" key="1">
    <source>
        <dbReference type="SAM" id="MobiDB-lite"/>
    </source>
</evidence>
<proteinExistence type="predicted"/>
<dbReference type="GeneID" id="97549591"/>
<sequence>MINQIKGGATIVVDDAHMVPNPGSNNQKSVDQKTGSDDLKNIPHNMDSTVTSSVSNKKLICPQCGKPTLYVEFPDQYEAWTKCSSCNFFMGMGKDDWHRMENSPNIDEKIRKMAIKKGLKVLP</sequence>
<feature type="region of interest" description="Disordered" evidence="1">
    <location>
        <begin position="13"/>
        <end position="43"/>
    </location>
</feature>
<accession>A0A2V2NFX4</accession>
<keyword evidence="3" id="KW-1185">Reference proteome</keyword>
<dbReference type="Proteomes" id="UP000245657">
    <property type="component" value="Unassembled WGS sequence"/>
</dbReference>
<evidence type="ECO:0000313" key="3">
    <source>
        <dbReference type="Proteomes" id="UP000245657"/>
    </source>
</evidence>
<dbReference type="EMBL" id="QGMY01000002">
    <property type="protein sequence ID" value="PWR74213.1"/>
    <property type="molecule type" value="Genomic_DNA"/>
</dbReference>
<name>A0A2V2NFX4_9EURY</name>
<dbReference type="RefSeq" id="WP_109967492.1">
    <property type="nucleotide sequence ID" value="NZ_CP176093.1"/>
</dbReference>
<gene>
    <name evidence="2" type="ORF">DK846_03425</name>
</gene>
<dbReference type="AlphaFoldDB" id="A0A2V2NFX4"/>
<feature type="compositionally biased region" description="Basic and acidic residues" evidence="1">
    <location>
        <begin position="30"/>
        <end position="41"/>
    </location>
</feature>
<reference evidence="2 3" key="1">
    <citation type="submission" date="2018-05" db="EMBL/GenBank/DDBJ databases">
        <title>Draft genome of Methanospirillum lacunae Ki8-1.</title>
        <authorList>
            <person name="Dueholm M.S."/>
            <person name="Nielsen P.H."/>
            <person name="Bakmann L.F."/>
            <person name="Otzen D.E."/>
        </authorList>
    </citation>
    <scope>NUCLEOTIDE SEQUENCE [LARGE SCALE GENOMIC DNA]</scope>
    <source>
        <strain evidence="2 3">Ki8-1</strain>
    </source>
</reference>
<organism evidence="2 3">
    <name type="scientific">Methanospirillum lacunae</name>
    <dbReference type="NCBI Taxonomy" id="668570"/>
    <lineage>
        <taxon>Archaea</taxon>
        <taxon>Methanobacteriati</taxon>
        <taxon>Methanobacteriota</taxon>
        <taxon>Stenosarchaea group</taxon>
        <taxon>Methanomicrobia</taxon>
        <taxon>Methanomicrobiales</taxon>
        <taxon>Methanospirillaceae</taxon>
        <taxon>Methanospirillum</taxon>
    </lineage>
</organism>
<protein>
    <submittedName>
        <fullName evidence="2">Uncharacterized protein</fullName>
    </submittedName>
</protein>
<comment type="caution">
    <text evidence="2">The sequence shown here is derived from an EMBL/GenBank/DDBJ whole genome shotgun (WGS) entry which is preliminary data.</text>
</comment>
<evidence type="ECO:0000313" key="2">
    <source>
        <dbReference type="EMBL" id="PWR74213.1"/>
    </source>
</evidence>